<dbReference type="Pfam" id="PF23562">
    <property type="entry name" value="AMP-binding_C_3"/>
    <property type="match status" value="1"/>
</dbReference>
<name>S3K505_TREMA</name>
<dbReference type="STRING" id="1125699.HMPREF9194_00059"/>
<feature type="transmembrane region" description="Helical" evidence="1">
    <location>
        <begin position="338"/>
        <end position="360"/>
    </location>
</feature>
<keyword evidence="1" id="KW-0472">Membrane</keyword>
<protein>
    <recommendedName>
        <fullName evidence="2">AMP-dependent synthetase/ligase domain-containing protein</fullName>
    </recommendedName>
</protein>
<dbReference type="OrthoDB" id="311554at2"/>
<proteinExistence type="predicted"/>
<dbReference type="Gene3D" id="3.40.50.12780">
    <property type="entry name" value="N-terminal domain of ligase-like"/>
    <property type="match status" value="2"/>
</dbReference>
<dbReference type="AlphaFoldDB" id="S3K505"/>
<evidence type="ECO:0000313" key="3">
    <source>
        <dbReference type="EMBL" id="EPF32071.1"/>
    </source>
</evidence>
<dbReference type="InterPro" id="IPR000873">
    <property type="entry name" value="AMP-dep_synth/lig_dom"/>
</dbReference>
<dbReference type="PANTHER" id="PTHR43813">
    <property type="entry name" value="ACYL-ACTIVATING ENZYME 16, CHLOROPLASTIC-RELATED"/>
    <property type="match status" value="1"/>
</dbReference>
<dbReference type="InterPro" id="IPR042099">
    <property type="entry name" value="ANL_N_sf"/>
</dbReference>
<comment type="caution">
    <text evidence="3">The sequence shown here is derived from an EMBL/GenBank/DDBJ whole genome shotgun (WGS) entry which is preliminary data.</text>
</comment>
<evidence type="ECO:0000259" key="2">
    <source>
        <dbReference type="Pfam" id="PF00501"/>
    </source>
</evidence>
<keyword evidence="1" id="KW-1133">Transmembrane helix</keyword>
<dbReference type="RefSeq" id="WP_016524368.1">
    <property type="nucleotide sequence ID" value="NZ_KE332518.1"/>
</dbReference>
<sequence length="635" mass="70077">MEQTVPKMLKDSAGKWPEIPAQYFKNTAGTFSFFTYKELLEKVLDFGAGLLSLGIKREENVGLISDNRYEWLQSSLGIMAIGAADVPRGCDASEKDLAYILAFADCKTVIAENAAQVLKIIGIKESLPALKRLICFESVGEDVARQCKKAKTDLLFFGDVTALGVDYRAKHPGKVEAELEKGTAEDIACIIFTSGTTGEPKGVMLCHRNFMAQLDELPERINLNPGERALCVLPVWHAFERACEYIILIQGAALCYSKPIGSIMLADFQALNPQVIPAVPRVFEALYEGICRAMRKAGGIVFILFGFFTDVAVLHTHIDRILFNKNARFKKTPQAPKWILLVLPWLLLYPLKLLGGLIIFKKIRIKLGNAFRGAVSGGGALPPVVDDFFAAVGIKLVEGYGLTETAPVVSVRPFYRPIFGTVGSPIRGVEARIVGEHGETLPAGHKGVVQIRGAIVMKGYYKKPDLTAKVIDKDGWFNTGDLGMLTIDNELVLRGRIKDTIVLRGGENVEPLPIEMKINESRFVFQSVVVGQDQKYLAALIVPSEEEVKAFAAEKGIAYDSYEKLLRNAEVKKLFDAELASLVNGKNGFKLFERINAFALLAKAFEPGVELSAKQEIMRFKIPELYAKELHALFR</sequence>
<keyword evidence="4" id="KW-1185">Reference proteome</keyword>
<dbReference type="PANTHER" id="PTHR43813:SF1">
    <property type="entry name" value="ACYL-ACTIVATING ENZYME 16, CHLOROPLASTIC-RELATED"/>
    <property type="match status" value="1"/>
</dbReference>
<evidence type="ECO:0000313" key="4">
    <source>
        <dbReference type="Proteomes" id="UP000014541"/>
    </source>
</evidence>
<dbReference type="Pfam" id="PF00501">
    <property type="entry name" value="AMP-binding"/>
    <property type="match status" value="1"/>
</dbReference>
<dbReference type="eggNOG" id="COG1022">
    <property type="taxonomic scope" value="Bacteria"/>
</dbReference>
<dbReference type="PROSITE" id="PS00455">
    <property type="entry name" value="AMP_BINDING"/>
    <property type="match status" value="1"/>
</dbReference>
<evidence type="ECO:0000256" key="1">
    <source>
        <dbReference type="SAM" id="Phobius"/>
    </source>
</evidence>
<feature type="transmembrane region" description="Helical" evidence="1">
    <location>
        <begin position="297"/>
        <end position="318"/>
    </location>
</feature>
<feature type="domain" description="AMP-dependent synthetase/ligase" evidence="2">
    <location>
        <begin position="10"/>
        <end position="461"/>
    </location>
</feature>
<reference evidence="3 4" key="1">
    <citation type="submission" date="2013-04" db="EMBL/GenBank/DDBJ databases">
        <title>The Genome Sequence of Treponema maltophilum ATCC 51939.</title>
        <authorList>
            <consortium name="The Broad Institute Genomics Platform"/>
            <person name="Earl A."/>
            <person name="Ward D."/>
            <person name="Feldgarden M."/>
            <person name="Gevers D."/>
            <person name="Leonetti C."/>
            <person name="Blanton J.M."/>
            <person name="Dewhirst F.E."/>
            <person name="Izard J."/>
            <person name="Walker B."/>
            <person name="Young S."/>
            <person name="Zeng Q."/>
            <person name="Gargeya S."/>
            <person name="Fitzgerald M."/>
            <person name="Haas B."/>
            <person name="Abouelleil A."/>
            <person name="Allen A.W."/>
            <person name="Alvarado L."/>
            <person name="Arachchi H.M."/>
            <person name="Berlin A.M."/>
            <person name="Chapman S.B."/>
            <person name="Gainer-Dewar J."/>
            <person name="Goldberg J."/>
            <person name="Griggs A."/>
            <person name="Gujja S."/>
            <person name="Hansen M."/>
            <person name="Howarth C."/>
            <person name="Imamovic A."/>
            <person name="Ireland A."/>
            <person name="Larimer J."/>
            <person name="McCowan C."/>
            <person name="Murphy C."/>
            <person name="Pearson M."/>
            <person name="Poon T.W."/>
            <person name="Priest M."/>
            <person name="Roberts A."/>
            <person name="Saif S."/>
            <person name="Shea T."/>
            <person name="Sisk P."/>
            <person name="Sykes S."/>
            <person name="Wortman J."/>
            <person name="Nusbaum C."/>
            <person name="Birren B."/>
        </authorList>
    </citation>
    <scope>NUCLEOTIDE SEQUENCE [LARGE SCALE GENOMIC DNA]</scope>
    <source>
        <strain evidence="3 4">ATCC 51939</strain>
    </source>
</reference>
<accession>S3K505</accession>
<dbReference type="SUPFAM" id="SSF56801">
    <property type="entry name" value="Acetyl-CoA synthetase-like"/>
    <property type="match status" value="1"/>
</dbReference>
<dbReference type="Proteomes" id="UP000014541">
    <property type="component" value="Unassembled WGS sequence"/>
</dbReference>
<dbReference type="InterPro" id="IPR052987">
    <property type="entry name" value="Chloroplast_AMP-bd_Enzymes"/>
</dbReference>
<keyword evidence="1" id="KW-0812">Transmembrane</keyword>
<dbReference type="HOGENOM" id="CLU_000022_45_5_12"/>
<dbReference type="InterPro" id="IPR020845">
    <property type="entry name" value="AMP-binding_CS"/>
</dbReference>
<organism evidence="3 4">
    <name type="scientific">Treponema maltophilum ATCC 51939</name>
    <dbReference type="NCBI Taxonomy" id="1125699"/>
    <lineage>
        <taxon>Bacteria</taxon>
        <taxon>Pseudomonadati</taxon>
        <taxon>Spirochaetota</taxon>
        <taxon>Spirochaetia</taxon>
        <taxon>Spirochaetales</taxon>
        <taxon>Treponemataceae</taxon>
        <taxon>Treponema</taxon>
    </lineage>
</organism>
<dbReference type="EMBL" id="ATFF01000002">
    <property type="protein sequence ID" value="EPF32071.1"/>
    <property type="molecule type" value="Genomic_DNA"/>
</dbReference>
<gene>
    <name evidence="3" type="ORF">HMPREF9194_00059</name>
</gene>
<dbReference type="PATRIC" id="fig|1125699.3.peg.58"/>